<sequence length="72" mass="8033">MTYRHSWLKKKQTAPVADTGAVFIGLMKSRLTQPDPRSHAEFLADMRAKQSAGRLANPATAALLDRLERAIR</sequence>
<evidence type="ECO:0000313" key="1">
    <source>
        <dbReference type="EMBL" id="XDR06088.1"/>
    </source>
</evidence>
<protein>
    <submittedName>
        <fullName evidence="1">Uncharacterized protein</fullName>
    </submittedName>
</protein>
<reference evidence="1" key="1">
    <citation type="submission" date="2023-07" db="EMBL/GenBank/DDBJ databases">
        <title>Novel Phage-like Particles from Mycolicibacterium aichiense.</title>
        <authorList>
            <person name="Saha M.S."/>
            <person name="Roman A."/>
            <person name="Doherty M."/>
            <person name="Shijo M."/>
            <person name="Riddick Z."/>
        </authorList>
    </citation>
    <scope>NUCLEOTIDE SEQUENCE</scope>
</reference>
<accession>A0AB39U1Q9</accession>
<name>A0AB39U1Q9_9CAUD</name>
<proteinExistence type="predicted"/>
<dbReference type="EMBL" id="OR387110">
    <property type="protein sequence ID" value="XDR06088.1"/>
    <property type="molecule type" value="Genomic_DNA"/>
</dbReference>
<organism evidence="1">
    <name type="scientific">Mycolicibacterium phage Alyssa1</name>
    <dbReference type="NCBI Taxonomy" id="3240801"/>
    <lineage>
        <taxon>Viruses</taxon>
        <taxon>Duplodnaviria</taxon>
        <taxon>Heunggongvirae</taxon>
        <taxon>Uroviricota</taxon>
        <taxon>Caudoviricetes</taxon>
    </lineage>
</organism>